<proteinExistence type="predicted"/>
<dbReference type="Gene3D" id="3.40.50.10170">
    <property type="match status" value="1"/>
</dbReference>
<dbReference type="AlphaFoldDB" id="A0A371ITC7"/>
<organism evidence="2 3">
    <name type="scientific">Romboutsia maritimum</name>
    <dbReference type="NCBI Taxonomy" id="2020948"/>
    <lineage>
        <taxon>Bacteria</taxon>
        <taxon>Bacillati</taxon>
        <taxon>Bacillota</taxon>
        <taxon>Clostridia</taxon>
        <taxon>Peptostreptococcales</taxon>
        <taxon>Peptostreptococcaceae</taxon>
        <taxon>Romboutsia</taxon>
    </lineage>
</organism>
<sequence length="279" mass="30913">MNNFKIVCDGLADIPQKLINEYDIDVVPLSIVFGDKEYMDGIDITKEEFYKMLRENEVLPKTSQVTYAHFREVFEKYIKEGKKILYIGGSSNMSGTYQSAVMAKNDIDGEIYTFDSLSASIGMSAIVLSAARLLKEERTIEEIIEHITYIKENISVLFTVDNLEYLQKGGRLSLAKATIGNLLNIKPILGIEEGYIKLNSQARGKKQVISKLVESIKNNHGVDLDGKQVVIGCGDNDKDIELLKNELNKQCSISDIISVKMGSCICAHTGPAILGIACC</sequence>
<dbReference type="EMBL" id="NOJZ02000008">
    <property type="protein sequence ID" value="RDY23746.1"/>
    <property type="molecule type" value="Genomic_DNA"/>
</dbReference>
<evidence type="ECO:0000313" key="2">
    <source>
        <dbReference type="EMBL" id="RDY23746.1"/>
    </source>
</evidence>
<evidence type="ECO:0000256" key="1">
    <source>
        <dbReference type="ARBA" id="ARBA00023121"/>
    </source>
</evidence>
<reference evidence="2 3" key="1">
    <citation type="journal article" date="2017" name="Genome Announc.">
        <title>Draft Genome Sequence of Romboutsia maritimum sp. nov. Strain CCRI-22766(T), Isolated from Coastal Estuarine Mud.</title>
        <authorList>
            <person name="Maheux A.F."/>
            <person name="Boudreau D.K."/>
            <person name="Berube E."/>
            <person name="Boissinot M."/>
            <person name="Raymond F."/>
            <person name="Brodeur S."/>
            <person name="Corbeil J."/>
            <person name="Brightwell G."/>
            <person name="Broda D."/>
            <person name="Omar R.F."/>
            <person name="Bergeron M.G."/>
        </authorList>
    </citation>
    <scope>NUCLEOTIDE SEQUENCE [LARGE SCALE GENOMIC DNA]</scope>
    <source>
        <strain evidence="2 3">CCRI-22766</strain>
    </source>
</reference>
<dbReference type="InterPro" id="IPR043168">
    <property type="entry name" value="DegV_C"/>
</dbReference>
<protein>
    <submittedName>
        <fullName evidence="2">DegV family protein</fullName>
    </submittedName>
</protein>
<evidence type="ECO:0000313" key="3">
    <source>
        <dbReference type="Proteomes" id="UP000243494"/>
    </source>
</evidence>
<dbReference type="SUPFAM" id="SSF82549">
    <property type="entry name" value="DAK1/DegV-like"/>
    <property type="match status" value="1"/>
</dbReference>
<accession>A0A371ITC7</accession>
<keyword evidence="3" id="KW-1185">Reference proteome</keyword>
<dbReference type="PANTHER" id="PTHR33434">
    <property type="entry name" value="DEGV DOMAIN-CONTAINING PROTEIN DR_1986-RELATED"/>
    <property type="match status" value="1"/>
</dbReference>
<dbReference type="Gene3D" id="3.30.1180.10">
    <property type="match status" value="1"/>
</dbReference>
<comment type="caution">
    <text evidence="2">The sequence shown here is derived from an EMBL/GenBank/DDBJ whole genome shotgun (WGS) entry which is preliminary data.</text>
</comment>
<name>A0A371ITC7_9FIRM</name>
<dbReference type="InterPro" id="IPR050270">
    <property type="entry name" value="DegV_domain_contain"/>
</dbReference>
<dbReference type="OrthoDB" id="9780216at2"/>
<dbReference type="Proteomes" id="UP000243494">
    <property type="component" value="Unassembled WGS sequence"/>
</dbReference>
<dbReference type="PROSITE" id="PS51482">
    <property type="entry name" value="DEGV"/>
    <property type="match status" value="1"/>
</dbReference>
<keyword evidence="1" id="KW-0446">Lipid-binding</keyword>
<gene>
    <name evidence="2" type="ORF">CHF27_006375</name>
</gene>
<dbReference type="RefSeq" id="WP_095406223.1">
    <property type="nucleotide sequence ID" value="NZ_NOJZ02000008.1"/>
</dbReference>
<dbReference type="InterPro" id="IPR003797">
    <property type="entry name" value="DegV"/>
</dbReference>
<dbReference type="PANTHER" id="PTHR33434:SF2">
    <property type="entry name" value="FATTY ACID-BINDING PROTEIN TM_1468"/>
    <property type="match status" value="1"/>
</dbReference>
<dbReference type="GO" id="GO:0008289">
    <property type="term" value="F:lipid binding"/>
    <property type="evidence" value="ECO:0007669"/>
    <property type="project" value="UniProtKB-KW"/>
</dbReference>
<dbReference type="NCBIfam" id="TIGR00762">
    <property type="entry name" value="DegV"/>
    <property type="match status" value="1"/>
</dbReference>
<dbReference type="Pfam" id="PF02645">
    <property type="entry name" value="DegV"/>
    <property type="match status" value="1"/>
</dbReference>